<dbReference type="EMBL" id="CANTFM010000564">
    <property type="protein sequence ID" value="CAI5725226.1"/>
    <property type="molecule type" value="Genomic_DNA"/>
</dbReference>
<dbReference type="Gene3D" id="2.40.30.10">
    <property type="entry name" value="Translation factors"/>
    <property type="match status" value="1"/>
</dbReference>
<dbReference type="GO" id="GO:0000049">
    <property type="term" value="F:tRNA binding"/>
    <property type="evidence" value="ECO:0007669"/>
    <property type="project" value="TreeGrafter"/>
</dbReference>
<protein>
    <recommendedName>
        <fullName evidence="5">Initiation factor eIF2 gamma C-terminal domain-containing protein</fullName>
    </recommendedName>
</protein>
<evidence type="ECO:0000256" key="4">
    <source>
        <dbReference type="ARBA" id="ARBA00023134"/>
    </source>
</evidence>
<feature type="domain" description="Initiation factor eIF2 gamma C-terminal" evidence="5">
    <location>
        <begin position="108"/>
        <end position="164"/>
    </location>
</feature>
<keyword evidence="2" id="KW-0547">Nucleotide-binding</keyword>
<dbReference type="InterPro" id="IPR050543">
    <property type="entry name" value="eIF2G"/>
</dbReference>
<dbReference type="InterPro" id="IPR009000">
    <property type="entry name" value="Transl_B-barrel_sf"/>
</dbReference>
<proteinExistence type="predicted"/>
<dbReference type="Proteomes" id="UP001162029">
    <property type="component" value="Unassembled WGS sequence"/>
</dbReference>
<keyword evidence="7" id="KW-1185">Reference proteome</keyword>
<dbReference type="AlphaFoldDB" id="A0AAV0TRQ7"/>
<evidence type="ECO:0000313" key="7">
    <source>
        <dbReference type="Proteomes" id="UP001162029"/>
    </source>
</evidence>
<evidence type="ECO:0000313" key="6">
    <source>
        <dbReference type="EMBL" id="CAI5725226.1"/>
    </source>
</evidence>
<dbReference type="InterPro" id="IPR015256">
    <property type="entry name" value="eIF2g_C"/>
</dbReference>
<sequence>MGLQNFKDRIKDDTALAQHEQIKKFVATTVAFDAPIILISPVFKYNVDVDVKNLKGSVAGGFTLEGMLRVGNEIHVRSGIVSKDEEGKMICVPIVSIRADKKNDLQFARLLGARNSGGQQGLEGAKLLKAEVLVVNSGSKAAGGKVLVVKQDLGKILLTVPVCTLGWATSPVH</sequence>
<name>A0AAV0TRQ7_9STRA</name>
<dbReference type="GO" id="GO:0003743">
    <property type="term" value="F:translation initiation factor activity"/>
    <property type="evidence" value="ECO:0007669"/>
    <property type="project" value="UniProtKB-KW"/>
</dbReference>
<dbReference type="InterPro" id="IPR009001">
    <property type="entry name" value="Transl_elong_EF1A/Init_IF2_C"/>
</dbReference>
<dbReference type="PANTHER" id="PTHR42854">
    <property type="entry name" value="EUKARYOTIC TRANSLATION INITIATION FACTOR 2 SUBUNIT 3 FAMILY MEMBER"/>
    <property type="match status" value="1"/>
</dbReference>
<reference evidence="6" key="1">
    <citation type="submission" date="2022-12" db="EMBL/GenBank/DDBJ databases">
        <authorList>
            <person name="Webb A."/>
        </authorList>
    </citation>
    <scope>NUCLEOTIDE SEQUENCE</scope>
    <source>
        <strain evidence="6">Pd1</strain>
    </source>
</reference>
<dbReference type="PANTHER" id="PTHR42854:SF3">
    <property type="entry name" value="EUKARYOTIC TRANSLATION INITIATION FACTOR 2 SUBUNIT 3-RELATED"/>
    <property type="match status" value="1"/>
</dbReference>
<dbReference type="GO" id="GO:0001731">
    <property type="term" value="P:formation of translation preinitiation complex"/>
    <property type="evidence" value="ECO:0007669"/>
    <property type="project" value="TreeGrafter"/>
</dbReference>
<dbReference type="GO" id="GO:0005829">
    <property type="term" value="C:cytosol"/>
    <property type="evidence" value="ECO:0007669"/>
    <property type="project" value="TreeGrafter"/>
</dbReference>
<keyword evidence="4" id="KW-0342">GTP-binding</keyword>
<dbReference type="GO" id="GO:0005850">
    <property type="term" value="C:eukaryotic translation initiation factor 2 complex"/>
    <property type="evidence" value="ECO:0007669"/>
    <property type="project" value="TreeGrafter"/>
</dbReference>
<keyword evidence="1" id="KW-0396">Initiation factor</keyword>
<evidence type="ECO:0000259" key="5">
    <source>
        <dbReference type="Pfam" id="PF09173"/>
    </source>
</evidence>
<keyword evidence="3" id="KW-0648">Protein biosynthesis</keyword>
<comment type="caution">
    <text evidence="6">The sequence shown here is derived from an EMBL/GenBank/DDBJ whole genome shotgun (WGS) entry which is preliminary data.</text>
</comment>
<gene>
    <name evidence="6" type="ORF">PDE001_LOCUS3302</name>
</gene>
<dbReference type="Pfam" id="PF09173">
    <property type="entry name" value="eIF2_C"/>
    <property type="match status" value="1"/>
</dbReference>
<dbReference type="SUPFAM" id="SSF50465">
    <property type="entry name" value="EF-Tu/eEF-1alpha/eIF2-gamma C-terminal domain"/>
    <property type="match status" value="1"/>
</dbReference>
<evidence type="ECO:0000256" key="3">
    <source>
        <dbReference type="ARBA" id="ARBA00022917"/>
    </source>
</evidence>
<organism evidence="6 7">
    <name type="scientific">Peronospora destructor</name>
    <dbReference type="NCBI Taxonomy" id="86335"/>
    <lineage>
        <taxon>Eukaryota</taxon>
        <taxon>Sar</taxon>
        <taxon>Stramenopiles</taxon>
        <taxon>Oomycota</taxon>
        <taxon>Peronosporomycetes</taxon>
        <taxon>Peronosporales</taxon>
        <taxon>Peronosporaceae</taxon>
        <taxon>Peronospora</taxon>
    </lineage>
</organism>
<dbReference type="SUPFAM" id="SSF50447">
    <property type="entry name" value="Translation proteins"/>
    <property type="match status" value="1"/>
</dbReference>
<dbReference type="GO" id="GO:0005525">
    <property type="term" value="F:GTP binding"/>
    <property type="evidence" value="ECO:0007669"/>
    <property type="project" value="UniProtKB-KW"/>
</dbReference>
<evidence type="ECO:0000256" key="2">
    <source>
        <dbReference type="ARBA" id="ARBA00022741"/>
    </source>
</evidence>
<evidence type="ECO:0000256" key="1">
    <source>
        <dbReference type="ARBA" id="ARBA00022540"/>
    </source>
</evidence>
<accession>A0AAV0TRQ7</accession>